<evidence type="ECO:0000259" key="3">
    <source>
        <dbReference type="Pfam" id="PF01575"/>
    </source>
</evidence>
<reference evidence="4" key="1">
    <citation type="submission" date="2021-11" db="EMBL/GenBank/DDBJ databases">
        <authorList>
            <consortium name="Genoscope - CEA"/>
            <person name="William W."/>
        </authorList>
    </citation>
    <scope>NUCLEOTIDE SEQUENCE</scope>
</reference>
<comment type="caution">
    <text evidence="4">The sequence shown here is derived from an EMBL/GenBank/DDBJ whole genome shotgun (WGS) entry which is preliminary data.</text>
</comment>
<feature type="domain" description="MaoC-like" evidence="3">
    <location>
        <begin position="189"/>
        <end position="273"/>
    </location>
</feature>
<dbReference type="OrthoDB" id="3592703at2759"/>
<dbReference type="Proteomes" id="UP000789595">
    <property type="component" value="Unassembled WGS sequence"/>
</dbReference>
<feature type="region of interest" description="Disordered" evidence="1">
    <location>
        <begin position="40"/>
        <end position="160"/>
    </location>
</feature>
<protein>
    <recommendedName>
        <fullName evidence="3">MaoC-like domain-containing protein</fullName>
    </recommendedName>
</protein>
<dbReference type="Pfam" id="PF01575">
    <property type="entry name" value="MaoC_dehydratas"/>
    <property type="match status" value="1"/>
</dbReference>
<dbReference type="InterPro" id="IPR002539">
    <property type="entry name" value="MaoC-like_dom"/>
</dbReference>
<feature type="signal peptide" evidence="2">
    <location>
        <begin position="1"/>
        <end position="31"/>
    </location>
</feature>
<feature type="chain" id="PRO_5035153259" description="MaoC-like domain-containing protein" evidence="2">
    <location>
        <begin position="32"/>
        <end position="313"/>
    </location>
</feature>
<dbReference type="GO" id="GO:0019171">
    <property type="term" value="F:(3R)-hydroxyacyl-[acyl-carrier-protein] dehydratase activity"/>
    <property type="evidence" value="ECO:0007669"/>
    <property type="project" value="TreeGrafter"/>
</dbReference>
<dbReference type="GO" id="GO:0006633">
    <property type="term" value="P:fatty acid biosynthetic process"/>
    <property type="evidence" value="ECO:0007669"/>
    <property type="project" value="TreeGrafter"/>
</dbReference>
<dbReference type="AlphaFoldDB" id="A0A8J2SQP5"/>
<dbReference type="EMBL" id="CAKKNE010000004">
    <property type="protein sequence ID" value="CAH0375351.1"/>
    <property type="molecule type" value="Genomic_DNA"/>
</dbReference>
<evidence type="ECO:0000256" key="2">
    <source>
        <dbReference type="SAM" id="SignalP"/>
    </source>
</evidence>
<dbReference type="InterPro" id="IPR050965">
    <property type="entry name" value="UPF0336/Enoyl-CoA_hydratase"/>
</dbReference>
<sequence>MNDRSYRSVCALLLPALALALLVANWQAGAALRSGAQRLLHEDRSDEPSRDQRRRHPDPPGPGRSVAGGGRAAAEAPGGRRHRRPGAQSARGAAGQPLRRRGDGRGRAGGRRPRPHAERAPRGAERGADERRRRRGRRRQRHARAAPRRRAGGQGVRRRQGAARVMLRCVPRRLLATKACSPGDVMKATRVFTREDLDAWARLTGDANAIHARPVPPFEAPIVPGLLLAATFPAVFARHHPGAVYRTQSLRFDKAVPVGAEVLSEIAIGAVREARAGAFATCATTLRLAATGALCVSGSARLWLPFGGDDGKG</sequence>
<feature type="compositionally biased region" description="Basic and acidic residues" evidence="1">
    <location>
        <begin position="40"/>
        <end position="51"/>
    </location>
</feature>
<accession>A0A8J2SQP5</accession>
<dbReference type="GO" id="GO:0005739">
    <property type="term" value="C:mitochondrion"/>
    <property type="evidence" value="ECO:0007669"/>
    <property type="project" value="TreeGrafter"/>
</dbReference>
<dbReference type="SUPFAM" id="SSF54637">
    <property type="entry name" value="Thioesterase/thiol ester dehydrase-isomerase"/>
    <property type="match status" value="1"/>
</dbReference>
<feature type="compositionally biased region" description="Basic and acidic residues" evidence="1">
    <location>
        <begin position="115"/>
        <end position="131"/>
    </location>
</feature>
<dbReference type="InterPro" id="IPR029069">
    <property type="entry name" value="HotDog_dom_sf"/>
</dbReference>
<dbReference type="PANTHER" id="PTHR43437:SF3">
    <property type="entry name" value="HYDROXYACYL-THIOESTER DEHYDRATASE TYPE 2, MITOCHONDRIAL"/>
    <property type="match status" value="1"/>
</dbReference>
<evidence type="ECO:0000313" key="5">
    <source>
        <dbReference type="Proteomes" id="UP000789595"/>
    </source>
</evidence>
<feature type="compositionally biased region" description="Basic residues" evidence="1">
    <location>
        <begin position="132"/>
        <end position="160"/>
    </location>
</feature>
<dbReference type="PANTHER" id="PTHR43437">
    <property type="entry name" value="HYDROXYACYL-THIOESTER DEHYDRATASE TYPE 2, MITOCHONDRIAL-RELATED"/>
    <property type="match status" value="1"/>
</dbReference>
<dbReference type="Gene3D" id="3.10.129.10">
    <property type="entry name" value="Hotdog Thioesterase"/>
    <property type="match status" value="1"/>
</dbReference>
<organism evidence="4 5">
    <name type="scientific">Pelagomonas calceolata</name>
    <dbReference type="NCBI Taxonomy" id="35677"/>
    <lineage>
        <taxon>Eukaryota</taxon>
        <taxon>Sar</taxon>
        <taxon>Stramenopiles</taxon>
        <taxon>Ochrophyta</taxon>
        <taxon>Pelagophyceae</taxon>
        <taxon>Pelagomonadales</taxon>
        <taxon>Pelagomonadaceae</taxon>
        <taxon>Pelagomonas</taxon>
    </lineage>
</organism>
<gene>
    <name evidence="4" type="ORF">PECAL_4P26830</name>
</gene>
<name>A0A8J2SQP5_9STRA</name>
<keyword evidence="5" id="KW-1185">Reference proteome</keyword>
<evidence type="ECO:0000256" key="1">
    <source>
        <dbReference type="SAM" id="MobiDB-lite"/>
    </source>
</evidence>
<proteinExistence type="predicted"/>
<evidence type="ECO:0000313" key="4">
    <source>
        <dbReference type="EMBL" id="CAH0375351.1"/>
    </source>
</evidence>
<keyword evidence="2" id="KW-0732">Signal</keyword>